<evidence type="ECO:0000256" key="1">
    <source>
        <dbReference type="SAM" id="MobiDB-lite"/>
    </source>
</evidence>
<dbReference type="EC" id="2.4.-.-" evidence="3"/>
<keyword evidence="3" id="KW-0328">Glycosyltransferase</keyword>
<dbReference type="PANTHER" id="PTHR43685:SF2">
    <property type="entry name" value="GLYCOSYLTRANSFERASE 2-LIKE DOMAIN-CONTAINING PROTEIN"/>
    <property type="match status" value="1"/>
</dbReference>
<keyword evidence="3" id="KW-0808">Transferase</keyword>
<dbReference type="CDD" id="cd00761">
    <property type="entry name" value="Glyco_tranf_GTA_type"/>
    <property type="match status" value="1"/>
</dbReference>
<keyword evidence="4" id="KW-1185">Reference proteome</keyword>
<feature type="region of interest" description="Disordered" evidence="1">
    <location>
        <begin position="67"/>
        <end position="86"/>
    </location>
</feature>
<dbReference type="InterPro" id="IPR029044">
    <property type="entry name" value="Nucleotide-diphossugar_trans"/>
</dbReference>
<dbReference type="Gene3D" id="3.90.550.10">
    <property type="entry name" value="Spore Coat Polysaccharide Biosynthesis Protein SpsA, Chain A"/>
    <property type="match status" value="1"/>
</dbReference>
<feature type="region of interest" description="Disordered" evidence="1">
    <location>
        <begin position="1"/>
        <end position="29"/>
    </location>
</feature>
<accession>A0ABT9E8N9</accession>
<dbReference type="PANTHER" id="PTHR43685">
    <property type="entry name" value="GLYCOSYLTRANSFERASE"/>
    <property type="match status" value="1"/>
</dbReference>
<dbReference type="InterPro" id="IPR001173">
    <property type="entry name" value="Glyco_trans_2-like"/>
</dbReference>
<dbReference type="SUPFAM" id="SSF53448">
    <property type="entry name" value="Nucleotide-diphospho-sugar transferases"/>
    <property type="match status" value="1"/>
</dbReference>
<reference evidence="3 4" key="1">
    <citation type="submission" date="2023-08" db="EMBL/GenBank/DDBJ databases">
        <title>The draft genome sequence of Paracraurococcus sp. LOR1-02.</title>
        <authorList>
            <person name="Kingkaew E."/>
            <person name="Tanasupawat S."/>
        </authorList>
    </citation>
    <scope>NUCLEOTIDE SEQUENCE [LARGE SCALE GENOMIC DNA]</scope>
    <source>
        <strain evidence="3 4">LOR1-02</strain>
    </source>
</reference>
<dbReference type="Pfam" id="PF00535">
    <property type="entry name" value="Glycos_transf_2"/>
    <property type="match status" value="1"/>
</dbReference>
<dbReference type="GO" id="GO:0016757">
    <property type="term" value="F:glycosyltransferase activity"/>
    <property type="evidence" value="ECO:0007669"/>
    <property type="project" value="UniProtKB-KW"/>
</dbReference>
<dbReference type="EMBL" id="JAUTWS010000051">
    <property type="protein sequence ID" value="MDO9712566.1"/>
    <property type="molecule type" value="Genomic_DNA"/>
</dbReference>
<protein>
    <submittedName>
        <fullName evidence="3">Glycosyltransferase family 2 protein</fullName>
        <ecNumber evidence="3">2.4.-.-</ecNumber>
    </submittedName>
</protein>
<evidence type="ECO:0000313" key="3">
    <source>
        <dbReference type="EMBL" id="MDO9712566.1"/>
    </source>
</evidence>
<name>A0ABT9E8N9_9PROT</name>
<evidence type="ECO:0000313" key="4">
    <source>
        <dbReference type="Proteomes" id="UP001243009"/>
    </source>
</evidence>
<organism evidence="3 4">
    <name type="scientific">Paracraurococcus lichenis</name>
    <dbReference type="NCBI Taxonomy" id="3064888"/>
    <lineage>
        <taxon>Bacteria</taxon>
        <taxon>Pseudomonadati</taxon>
        <taxon>Pseudomonadota</taxon>
        <taxon>Alphaproteobacteria</taxon>
        <taxon>Acetobacterales</taxon>
        <taxon>Roseomonadaceae</taxon>
        <taxon>Paracraurococcus</taxon>
    </lineage>
</organism>
<dbReference type="RefSeq" id="WP_305107423.1">
    <property type="nucleotide sequence ID" value="NZ_JAUTWS010000051.1"/>
</dbReference>
<proteinExistence type="predicted"/>
<feature type="domain" description="Glycosyltransferase 2-like" evidence="2">
    <location>
        <begin position="97"/>
        <end position="260"/>
    </location>
</feature>
<sequence length="428" mass="46152">MAAFGAAATTRLGSSRRQPARGGVVASPRGLHDAERRCGNAMLRPRCRTPDSVPRAALASRDARGVARADWSGADRSSLSGPAGRSRVASMTAVDVSVVIPTRGRPALLLRALDSVFAQSCPPREVVVVVDGPDEPTRSALAGCAHPALRVIFNPRQLTAAGARNAGVAEARGSWIAFLDDDDEWLPEKLEHQLAWAATHEASIVTCLAHVVTPAATYIWPEVPYGNDEPFVDYLFDRRSLFAGAAFLQTSSYLVRRSAYALAPFRPGTPHDDWDFVIRQLDIPGARLETVPEPLVVHYIDDRRPSLSTASNWIASLAWADEMRTLMTPRAYSGFCLCIVGPRAAGERALRAFPMLLRKAFGNGAPRIRHVVTYLAFWLSPRGLRQRVRALFRAAGPVAPHARDAAAAGCASSCRDAAARPAAGAARR</sequence>
<evidence type="ECO:0000259" key="2">
    <source>
        <dbReference type="Pfam" id="PF00535"/>
    </source>
</evidence>
<gene>
    <name evidence="3" type="ORF">Q7A36_29780</name>
</gene>
<dbReference type="InterPro" id="IPR050834">
    <property type="entry name" value="Glycosyltransf_2"/>
</dbReference>
<dbReference type="Proteomes" id="UP001243009">
    <property type="component" value="Unassembled WGS sequence"/>
</dbReference>
<comment type="caution">
    <text evidence="3">The sequence shown here is derived from an EMBL/GenBank/DDBJ whole genome shotgun (WGS) entry which is preliminary data.</text>
</comment>